<organism evidence="3 4">
    <name type="scientific">Diatrype stigma</name>
    <dbReference type="NCBI Taxonomy" id="117547"/>
    <lineage>
        <taxon>Eukaryota</taxon>
        <taxon>Fungi</taxon>
        <taxon>Dikarya</taxon>
        <taxon>Ascomycota</taxon>
        <taxon>Pezizomycotina</taxon>
        <taxon>Sordariomycetes</taxon>
        <taxon>Xylariomycetidae</taxon>
        <taxon>Xylariales</taxon>
        <taxon>Diatrypaceae</taxon>
        <taxon>Diatrype</taxon>
    </lineage>
</organism>
<keyword evidence="4" id="KW-1185">Reference proteome</keyword>
<evidence type="ECO:0000313" key="3">
    <source>
        <dbReference type="EMBL" id="KAK7750840.1"/>
    </source>
</evidence>
<comment type="caution">
    <text evidence="3">The sequence shown here is derived from an EMBL/GenBank/DDBJ whole genome shotgun (WGS) entry which is preliminary data.</text>
</comment>
<feature type="compositionally biased region" description="Polar residues" evidence="1">
    <location>
        <begin position="63"/>
        <end position="81"/>
    </location>
</feature>
<feature type="compositionally biased region" description="Polar residues" evidence="1">
    <location>
        <begin position="424"/>
        <end position="433"/>
    </location>
</feature>
<accession>A0AAN9UM59</accession>
<feature type="region of interest" description="Disordered" evidence="1">
    <location>
        <begin position="273"/>
        <end position="292"/>
    </location>
</feature>
<feature type="transmembrane region" description="Helical" evidence="2">
    <location>
        <begin position="746"/>
        <end position="766"/>
    </location>
</feature>
<protein>
    <submittedName>
        <fullName evidence="3">Uncharacterized protein</fullName>
    </submittedName>
</protein>
<gene>
    <name evidence="3" type="ORF">SLS62_007239</name>
</gene>
<keyword evidence="2" id="KW-0812">Transmembrane</keyword>
<dbReference type="Proteomes" id="UP001320420">
    <property type="component" value="Unassembled WGS sequence"/>
</dbReference>
<keyword evidence="2" id="KW-1133">Transmembrane helix</keyword>
<feature type="compositionally biased region" description="Polar residues" evidence="1">
    <location>
        <begin position="701"/>
        <end position="720"/>
    </location>
</feature>
<feature type="region of interest" description="Disordered" evidence="1">
    <location>
        <begin position="667"/>
        <end position="734"/>
    </location>
</feature>
<feature type="region of interest" description="Disordered" evidence="1">
    <location>
        <begin position="384"/>
        <end position="451"/>
    </location>
</feature>
<evidence type="ECO:0000256" key="2">
    <source>
        <dbReference type="SAM" id="Phobius"/>
    </source>
</evidence>
<evidence type="ECO:0000256" key="1">
    <source>
        <dbReference type="SAM" id="MobiDB-lite"/>
    </source>
</evidence>
<evidence type="ECO:0000313" key="4">
    <source>
        <dbReference type="Proteomes" id="UP001320420"/>
    </source>
</evidence>
<feature type="compositionally biased region" description="Polar residues" evidence="1">
    <location>
        <begin position="384"/>
        <end position="400"/>
    </location>
</feature>
<feature type="region of interest" description="Disordered" evidence="1">
    <location>
        <begin position="31"/>
        <end position="86"/>
    </location>
</feature>
<feature type="compositionally biased region" description="Low complexity" evidence="1">
    <location>
        <begin position="675"/>
        <end position="700"/>
    </location>
</feature>
<sequence>MIMVSRVIYGSSYGHRERPVPTFKSYRSQFTPFAPPKSKAERPVVHSDGPPPADELLRYRQINIDSDSAGGSHSVQNTTTVAPGEHRAYKRQTIQSEEYSPDHLPPHEPGETYHDLHKYKPYMHNEPDGSPREEKPKYDDLHKYTPYMYNEDAPAMDSSTKYNDLDKYGPYMYKEDVKAEDSSPEYNDLDQYGPFMYQEDMKTEESPRDPELDRYGPYMYKENMDKEDNTPKYDDLHKYNPTEFDDFMSTTREQPFSQYGDLEQYKKFRHHDAEEGLGKEMSTDSKPSISERLRKLDLTGVEPQDKVDKPLKTGVSNTKTTSRVGLESAMDIHHEASNATDREAFANVQESRVRKGDGATQASKSTTAVNSFWDHLARRGSYMGNSASETEAPKDQSSYATMPKGHVTAEGGEPSASRLETALDRQNNSTTGNRIDRRAREDAGVDPYSTEPQGLETAYAEECGGKPTWPTFVHTYVTNQEVDSQTPEQRSAETTIVPASMQTSSTSSEEPAVYKILAYDPTMNDINTAETTSTVPPHDKEAPLLTPADVLPRLSNPSQFLPYFVPLQADGFEIASGAGDVLVFRKVNRSLNPTAMATTIRNKKTYRNHQQPPVNPIDMMGRPAPLPSAAAFASPTGFLNYDLPTASAAPAPAPAVADATEVVETSVRKGEARTTRTTPLVAPTAAAAAASSGTNTTSANIESDSNGVRSAPNDNPTNESKANKPPARDEDVFEDEELRESCVMSFIKLGAALLAGAYGGMTLERFNARHEQLKQRKGGVKRKKLMVAKVGTIVLILTSCVAVFSYVLGVLADYFITGGMDGRGPVGL</sequence>
<dbReference type="EMBL" id="JAKJXP020000058">
    <property type="protein sequence ID" value="KAK7750840.1"/>
    <property type="molecule type" value="Genomic_DNA"/>
</dbReference>
<keyword evidence="2" id="KW-0472">Membrane</keyword>
<reference evidence="3 4" key="1">
    <citation type="submission" date="2024-02" db="EMBL/GenBank/DDBJ databases">
        <title>De novo assembly and annotation of 12 fungi associated with fruit tree decline syndrome in Ontario, Canada.</title>
        <authorList>
            <person name="Sulman M."/>
            <person name="Ellouze W."/>
            <person name="Ilyukhin E."/>
        </authorList>
    </citation>
    <scope>NUCLEOTIDE SEQUENCE [LARGE SCALE GENOMIC DNA]</scope>
    <source>
        <strain evidence="3 4">M11/M66-122</strain>
    </source>
</reference>
<name>A0AAN9UM59_9PEZI</name>
<feature type="transmembrane region" description="Helical" evidence="2">
    <location>
        <begin position="787"/>
        <end position="812"/>
    </location>
</feature>
<feature type="compositionally biased region" description="Basic and acidic residues" evidence="1">
    <location>
        <begin position="434"/>
        <end position="443"/>
    </location>
</feature>
<proteinExistence type="predicted"/>
<dbReference type="AlphaFoldDB" id="A0AAN9UM59"/>